<dbReference type="SMART" id="SM00530">
    <property type="entry name" value="HTH_XRE"/>
    <property type="match status" value="1"/>
</dbReference>
<evidence type="ECO:0000259" key="2">
    <source>
        <dbReference type="PROSITE" id="PS50943"/>
    </source>
</evidence>
<dbReference type="AlphaFoldDB" id="A0A7X2G1K2"/>
<protein>
    <submittedName>
        <fullName evidence="3">Helix-turn-helix domain-containing protein</fullName>
    </submittedName>
</protein>
<dbReference type="InterPro" id="IPR001387">
    <property type="entry name" value="Cro/C1-type_HTH"/>
</dbReference>
<gene>
    <name evidence="3" type="ORF">GIX76_07250</name>
</gene>
<dbReference type="PANTHER" id="PTHR46797">
    <property type="entry name" value="HTH-TYPE TRANSCRIPTIONAL REGULATOR"/>
    <property type="match status" value="1"/>
</dbReference>
<dbReference type="PROSITE" id="PS50943">
    <property type="entry name" value="HTH_CROC1"/>
    <property type="match status" value="1"/>
</dbReference>
<proteinExistence type="predicted"/>
<dbReference type="GO" id="GO:0003700">
    <property type="term" value="F:DNA-binding transcription factor activity"/>
    <property type="evidence" value="ECO:0007669"/>
    <property type="project" value="TreeGrafter"/>
</dbReference>
<dbReference type="Proteomes" id="UP000460207">
    <property type="component" value="Unassembled WGS sequence"/>
</dbReference>
<dbReference type="Gene3D" id="1.10.260.40">
    <property type="entry name" value="lambda repressor-like DNA-binding domains"/>
    <property type="match status" value="1"/>
</dbReference>
<dbReference type="EMBL" id="WJND01000010">
    <property type="protein sequence ID" value="MRG89783.1"/>
    <property type="molecule type" value="Genomic_DNA"/>
</dbReference>
<dbReference type="Pfam" id="PF01381">
    <property type="entry name" value="HTH_3"/>
    <property type="match status" value="1"/>
</dbReference>
<dbReference type="CDD" id="cd00093">
    <property type="entry name" value="HTH_XRE"/>
    <property type="match status" value="1"/>
</dbReference>
<name>A0A7X2G1K2_LIMRT</name>
<dbReference type="GO" id="GO:0003677">
    <property type="term" value="F:DNA binding"/>
    <property type="evidence" value="ECO:0007669"/>
    <property type="project" value="UniProtKB-KW"/>
</dbReference>
<accession>A0A7X2G1K2</accession>
<organism evidence="3 4">
    <name type="scientific">Limosilactobacillus reuteri</name>
    <name type="common">Lactobacillus reuteri</name>
    <dbReference type="NCBI Taxonomy" id="1598"/>
    <lineage>
        <taxon>Bacteria</taxon>
        <taxon>Bacillati</taxon>
        <taxon>Bacillota</taxon>
        <taxon>Bacilli</taxon>
        <taxon>Lactobacillales</taxon>
        <taxon>Lactobacillaceae</taxon>
        <taxon>Limosilactobacillus</taxon>
    </lineage>
</organism>
<dbReference type="GO" id="GO:0005829">
    <property type="term" value="C:cytosol"/>
    <property type="evidence" value="ECO:0007669"/>
    <property type="project" value="TreeGrafter"/>
</dbReference>
<keyword evidence="1" id="KW-0238">DNA-binding</keyword>
<evidence type="ECO:0000313" key="3">
    <source>
        <dbReference type="EMBL" id="MRG89783.1"/>
    </source>
</evidence>
<dbReference type="InterPro" id="IPR050807">
    <property type="entry name" value="TransReg_Diox_bact_type"/>
</dbReference>
<reference evidence="3 4" key="1">
    <citation type="submission" date="2019-11" db="EMBL/GenBank/DDBJ databases">
        <title>Draft genome sequence of 12 host-associated Lactobacillus reuteri rodent strains.</title>
        <authorList>
            <person name="Zhang S."/>
            <person name="Ozcam M."/>
            <person name="Van Pijkeren J.P."/>
        </authorList>
    </citation>
    <scope>NUCLEOTIDE SEQUENCE [LARGE SCALE GENOMIC DNA]</scope>
    <source>
        <strain evidence="3 4">N4I</strain>
    </source>
</reference>
<sequence>MANNVDIGENIRRYRKLRGLTQEKLAEFSDLSVKFISMVESKKSQNISIQRLEKIADALDISLATLVSIPEKKDLSINDSRPYSKLLINRLTSMEKNTAELISKNFLDTIHLYEDLLNNKLK</sequence>
<dbReference type="InterPro" id="IPR010982">
    <property type="entry name" value="Lambda_DNA-bd_dom_sf"/>
</dbReference>
<evidence type="ECO:0000256" key="1">
    <source>
        <dbReference type="ARBA" id="ARBA00023125"/>
    </source>
</evidence>
<dbReference type="RefSeq" id="WP_003665518.1">
    <property type="nucleotide sequence ID" value="NZ_JAJGVW010000171.1"/>
</dbReference>
<evidence type="ECO:0000313" key="4">
    <source>
        <dbReference type="Proteomes" id="UP000460207"/>
    </source>
</evidence>
<feature type="domain" description="HTH cro/C1-type" evidence="2">
    <location>
        <begin position="11"/>
        <end position="66"/>
    </location>
</feature>
<comment type="caution">
    <text evidence="3">The sequence shown here is derived from an EMBL/GenBank/DDBJ whole genome shotgun (WGS) entry which is preliminary data.</text>
</comment>
<dbReference type="SUPFAM" id="SSF47413">
    <property type="entry name" value="lambda repressor-like DNA-binding domains"/>
    <property type="match status" value="1"/>
</dbReference>
<dbReference type="PANTHER" id="PTHR46797:SF2">
    <property type="entry name" value="TRANSCRIPTIONAL REGULATOR"/>
    <property type="match status" value="1"/>
</dbReference>